<keyword evidence="3" id="KW-1185">Reference proteome</keyword>
<keyword evidence="1" id="KW-0732">Signal</keyword>
<feature type="chain" id="PRO_5013215976" evidence="1">
    <location>
        <begin position="18"/>
        <end position="106"/>
    </location>
</feature>
<dbReference type="Proteomes" id="UP000216339">
    <property type="component" value="Unassembled WGS sequence"/>
</dbReference>
<dbReference type="PROSITE" id="PS51257">
    <property type="entry name" value="PROKAR_LIPOPROTEIN"/>
    <property type="match status" value="1"/>
</dbReference>
<evidence type="ECO:0000313" key="3">
    <source>
        <dbReference type="Proteomes" id="UP000216339"/>
    </source>
</evidence>
<reference evidence="2 3" key="1">
    <citation type="submission" date="2016-11" db="EMBL/GenBank/DDBJ databases">
        <title>Study of marine rhodopsin-containing bacteria.</title>
        <authorList>
            <person name="Yoshizawa S."/>
            <person name="Kumagai Y."/>
            <person name="Kogure K."/>
        </authorList>
    </citation>
    <scope>NUCLEOTIDE SEQUENCE [LARGE SCALE GENOMIC DNA]</scope>
    <source>
        <strain evidence="2 3">SAORIC-28</strain>
    </source>
</reference>
<feature type="signal peptide" evidence="1">
    <location>
        <begin position="1"/>
        <end position="17"/>
    </location>
</feature>
<dbReference type="NCBIfam" id="NF038353">
    <property type="entry name" value="FxLYD_dom"/>
    <property type="match status" value="1"/>
</dbReference>
<evidence type="ECO:0000313" key="2">
    <source>
        <dbReference type="EMBL" id="PAP76697.1"/>
    </source>
</evidence>
<sequence length="106" mass="11214">MSRFLLLALAAVLAACGGEVPEYDVADLRLQSEGGGYPTLTGVLVNSGATPITSADVFVTLYDDQNRPLEDVLVQVRNVASGDSARFEQRLDLQAGAAKLKYVGVN</sequence>
<accession>A0A271J056</accession>
<proteinExistence type="predicted"/>
<dbReference type="AlphaFoldDB" id="A0A271J056"/>
<organism evidence="2 3">
    <name type="scientific">Rubrivirga marina</name>
    <dbReference type="NCBI Taxonomy" id="1196024"/>
    <lineage>
        <taxon>Bacteria</taxon>
        <taxon>Pseudomonadati</taxon>
        <taxon>Rhodothermota</taxon>
        <taxon>Rhodothermia</taxon>
        <taxon>Rhodothermales</taxon>
        <taxon>Rubricoccaceae</taxon>
        <taxon>Rubrivirga</taxon>
    </lineage>
</organism>
<evidence type="ECO:0000256" key="1">
    <source>
        <dbReference type="SAM" id="SignalP"/>
    </source>
</evidence>
<gene>
    <name evidence="2" type="ORF">BSZ37_09720</name>
</gene>
<dbReference type="EMBL" id="MQWD01000001">
    <property type="protein sequence ID" value="PAP76697.1"/>
    <property type="molecule type" value="Genomic_DNA"/>
</dbReference>
<name>A0A271J056_9BACT</name>
<dbReference type="InterPro" id="IPR047676">
    <property type="entry name" value="FxLYD_dom"/>
</dbReference>
<protein>
    <submittedName>
        <fullName evidence="2">Uncharacterized protein</fullName>
    </submittedName>
</protein>
<dbReference type="RefSeq" id="WP_095510359.1">
    <property type="nucleotide sequence ID" value="NZ_MQWD01000001.1"/>
</dbReference>
<comment type="caution">
    <text evidence="2">The sequence shown here is derived from an EMBL/GenBank/DDBJ whole genome shotgun (WGS) entry which is preliminary data.</text>
</comment>
<dbReference type="OrthoDB" id="1525062at2"/>